<accession>A0ABV6C5W1</accession>
<proteinExistence type="predicted"/>
<dbReference type="InterPro" id="IPR011008">
    <property type="entry name" value="Dimeric_a/b-barrel"/>
</dbReference>
<comment type="caution">
    <text evidence="2">The sequence shown here is derived from an EMBL/GenBank/DDBJ whole genome shotgun (WGS) entry which is preliminary data.</text>
</comment>
<dbReference type="RefSeq" id="WP_377790811.1">
    <property type="nucleotide sequence ID" value="NZ_JBHLYQ010000248.1"/>
</dbReference>
<evidence type="ECO:0000259" key="1">
    <source>
        <dbReference type="Pfam" id="PF01037"/>
    </source>
</evidence>
<evidence type="ECO:0000313" key="3">
    <source>
        <dbReference type="Proteomes" id="UP001589788"/>
    </source>
</evidence>
<dbReference type="Proteomes" id="UP001589788">
    <property type="component" value="Unassembled WGS sequence"/>
</dbReference>
<dbReference type="InterPro" id="IPR019887">
    <property type="entry name" value="Tscrpt_reg_AsnC/Lrp_C"/>
</dbReference>
<reference evidence="2 3" key="1">
    <citation type="submission" date="2024-09" db="EMBL/GenBank/DDBJ databases">
        <authorList>
            <person name="Sun Q."/>
            <person name="Mori K."/>
        </authorList>
    </citation>
    <scope>NUCLEOTIDE SEQUENCE [LARGE SCALE GENOMIC DNA]</scope>
    <source>
        <strain evidence="2 3">JCM 15389</strain>
    </source>
</reference>
<dbReference type="SUPFAM" id="SSF54909">
    <property type="entry name" value="Dimeric alpha+beta barrel"/>
    <property type="match status" value="1"/>
</dbReference>
<feature type="domain" description="Transcription regulator AsnC/Lrp ligand binding" evidence="1">
    <location>
        <begin position="6"/>
        <end position="77"/>
    </location>
</feature>
<sequence>MLHAFVLVHADPPDIARVAEQLAEVPGVTEVFSVAGGVCDVVAIVRVRAHEDLVEVVTGRVTAVPGVRRTTTLVAFQAYSRHDLEALWDLGPA</sequence>
<dbReference type="EMBL" id="JBHLYQ010000248">
    <property type="protein sequence ID" value="MFC0083076.1"/>
    <property type="molecule type" value="Genomic_DNA"/>
</dbReference>
<dbReference type="Pfam" id="PF01037">
    <property type="entry name" value="AsnC_trans_reg"/>
    <property type="match status" value="1"/>
</dbReference>
<name>A0ABV6C5W1_9ACTN</name>
<dbReference type="Gene3D" id="3.30.70.920">
    <property type="match status" value="1"/>
</dbReference>
<keyword evidence="3" id="KW-1185">Reference proteome</keyword>
<evidence type="ECO:0000313" key="2">
    <source>
        <dbReference type="EMBL" id="MFC0083076.1"/>
    </source>
</evidence>
<gene>
    <name evidence="2" type="ORF">ACFFRE_13155</name>
</gene>
<protein>
    <submittedName>
        <fullName evidence="2">Lrp/AsnC family transcriptional regulator</fullName>
    </submittedName>
</protein>
<organism evidence="2 3">
    <name type="scientific">Aciditerrimonas ferrireducens</name>
    <dbReference type="NCBI Taxonomy" id="667306"/>
    <lineage>
        <taxon>Bacteria</taxon>
        <taxon>Bacillati</taxon>
        <taxon>Actinomycetota</taxon>
        <taxon>Acidimicrobiia</taxon>
        <taxon>Acidimicrobiales</taxon>
        <taxon>Acidimicrobiaceae</taxon>
        <taxon>Aciditerrimonas</taxon>
    </lineage>
</organism>